<dbReference type="Proteomes" id="UP000029462">
    <property type="component" value="Unassembled WGS sequence"/>
</dbReference>
<evidence type="ECO:0000259" key="2">
    <source>
        <dbReference type="Pfam" id="PF01593"/>
    </source>
</evidence>
<dbReference type="Gene3D" id="3.50.50.60">
    <property type="entry name" value="FAD/NAD(P)-binding domain"/>
    <property type="match status" value="2"/>
</dbReference>
<dbReference type="Pfam" id="PF13450">
    <property type="entry name" value="NAD_binding_8"/>
    <property type="match status" value="1"/>
</dbReference>
<comment type="caution">
    <text evidence="3">The sequence shown here is derived from an EMBL/GenBank/DDBJ whole genome shotgun (WGS) entry which is preliminary data.</text>
</comment>
<gene>
    <name evidence="3" type="ORF">EV102420_09_01890</name>
</gene>
<proteinExistence type="inferred from homology"/>
<accession>A0A090VSN2</accession>
<sequence>MMKAQVAIVGAGLSGLYAACLLEQAGIKYVVLEARKRVGGRVMPAESTGADLGATWLWPGIQPALSTLLAELNIEVFSHQEWGDMLFERTMDTASRHPGFVSSPAAARVRGGMSQLTAALLARLEPDRVVMDVQVKQIEQHNGTLTVRGHGADEQAVTLHARHILLALPPMLATRIAFTPALPDPLLHAWRNTGTWMAPHAKYVALYSRDFWKEKGLSGEARSSVGPMVEIHDVSEPDGMYALFGFIGLPYNARQAMGEIALREQCRAQLARLFGPEAAHPHAEFIKDWAADPFTATSRDLTLQAGHAVPPAWADNGSWRHAITGIASEWSAAFPGYLAGAIDAVAAGIQRIINER</sequence>
<dbReference type="eggNOG" id="COG1231">
    <property type="taxonomic scope" value="Bacteria"/>
</dbReference>
<name>A0A090VSN2_PSEVU</name>
<dbReference type="Pfam" id="PF01593">
    <property type="entry name" value="Amino_oxidase"/>
    <property type="match status" value="1"/>
</dbReference>
<keyword evidence="4" id="KW-1185">Reference proteome</keyword>
<dbReference type="InterPro" id="IPR050703">
    <property type="entry name" value="Flavin_MAO"/>
</dbReference>
<reference evidence="3 4" key="1">
    <citation type="submission" date="2014-09" db="EMBL/GenBank/DDBJ databases">
        <title>Whole genome shotgun sequence of Escherichia vulneris NBRC 102420.</title>
        <authorList>
            <person name="Yoshida Y."/>
            <person name="Hosoyama A."/>
            <person name="Tsuchikane K."/>
            <person name="Ohji S."/>
            <person name="Ichikawa N."/>
            <person name="Kimura A."/>
            <person name="Yamazoe A."/>
            <person name="Ezaki T."/>
            <person name="Fujita N."/>
        </authorList>
    </citation>
    <scope>NUCLEOTIDE SEQUENCE [LARGE SCALE GENOMIC DNA]</scope>
    <source>
        <strain evidence="3 4">NBRC 102420</strain>
    </source>
</reference>
<dbReference type="AlphaFoldDB" id="A0A090VSN2"/>
<dbReference type="GO" id="GO:0016491">
    <property type="term" value="F:oxidoreductase activity"/>
    <property type="evidence" value="ECO:0007669"/>
    <property type="project" value="InterPro"/>
</dbReference>
<protein>
    <submittedName>
        <fullName evidence="3">Putative amine oxidase</fullName>
    </submittedName>
</protein>
<dbReference type="OrthoDB" id="337830at2"/>
<comment type="similarity">
    <text evidence="1">Belongs to the flavin monoamine oxidase family.</text>
</comment>
<evidence type="ECO:0000256" key="1">
    <source>
        <dbReference type="ARBA" id="ARBA00005995"/>
    </source>
</evidence>
<organism evidence="3 4">
    <name type="scientific">Pseudescherichia vulneris NBRC 102420</name>
    <dbReference type="NCBI Taxonomy" id="1115515"/>
    <lineage>
        <taxon>Bacteria</taxon>
        <taxon>Pseudomonadati</taxon>
        <taxon>Pseudomonadota</taxon>
        <taxon>Gammaproteobacteria</taxon>
        <taxon>Enterobacterales</taxon>
        <taxon>Enterobacteriaceae</taxon>
        <taxon>Pseudescherichia</taxon>
    </lineage>
</organism>
<dbReference type="PANTHER" id="PTHR43563">
    <property type="entry name" value="AMINE OXIDASE"/>
    <property type="match status" value="1"/>
</dbReference>
<dbReference type="InterPro" id="IPR002937">
    <property type="entry name" value="Amino_oxidase"/>
</dbReference>
<dbReference type="EMBL" id="BBMZ01000009">
    <property type="protein sequence ID" value="GAL58157.1"/>
    <property type="molecule type" value="Genomic_DNA"/>
</dbReference>
<dbReference type="InterPro" id="IPR036188">
    <property type="entry name" value="FAD/NAD-bd_sf"/>
</dbReference>
<dbReference type="PANTHER" id="PTHR43563:SF1">
    <property type="entry name" value="AMINE OXIDASE [FLAVIN-CONTAINING] B"/>
    <property type="match status" value="1"/>
</dbReference>
<dbReference type="RefSeq" id="WP_042391064.1">
    <property type="nucleotide sequence ID" value="NZ_BBMZ01000009.1"/>
</dbReference>
<dbReference type="STRING" id="1115515.EV102420_09_01890"/>
<feature type="domain" description="Amine oxidase" evidence="2">
    <location>
        <begin position="108"/>
        <end position="299"/>
    </location>
</feature>
<dbReference type="SUPFAM" id="SSF51905">
    <property type="entry name" value="FAD/NAD(P)-binding domain"/>
    <property type="match status" value="1"/>
</dbReference>
<dbReference type="SUPFAM" id="SSF54373">
    <property type="entry name" value="FAD-linked reductases, C-terminal domain"/>
    <property type="match status" value="1"/>
</dbReference>
<evidence type="ECO:0000313" key="3">
    <source>
        <dbReference type="EMBL" id="GAL58157.1"/>
    </source>
</evidence>
<evidence type="ECO:0000313" key="4">
    <source>
        <dbReference type="Proteomes" id="UP000029462"/>
    </source>
</evidence>